<organism evidence="1">
    <name type="scientific">freshwater metagenome</name>
    <dbReference type="NCBI Taxonomy" id="449393"/>
    <lineage>
        <taxon>unclassified sequences</taxon>
        <taxon>metagenomes</taxon>
        <taxon>ecological metagenomes</taxon>
    </lineage>
</organism>
<proteinExistence type="predicted"/>
<dbReference type="EMBL" id="CAFBPL010000021">
    <property type="protein sequence ID" value="CAB5011537.1"/>
    <property type="molecule type" value="Genomic_DNA"/>
</dbReference>
<accession>A0A6J7Q1J3</accession>
<name>A0A6J7Q1J3_9ZZZZ</name>
<reference evidence="1" key="1">
    <citation type="submission" date="2020-05" db="EMBL/GenBank/DDBJ databases">
        <authorList>
            <person name="Chiriac C."/>
            <person name="Salcher M."/>
            <person name="Ghai R."/>
            <person name="Kavagutti S V."/>
        </authorList>
    </citation>
    <scope>NUCLEOTIDE SEQUENCE</scope>
</reference>
<evidence type="ECO:0000313" key="1">
    <source>
        <dbReference type="EMBL" id="CAB5011537.1"/>
    </source>
</evidence>
<sequence>MDSNLKIPNIKFTEGELLEIAEVLKKSKGPKGPVYHLERYFDKHRNIMHTNNN</sequence>
<protein>
    <submittedName>
        <fullName evidence="1">Unannotated protein</fullName>
    </submittedName>
</protein>
<dbReference type="AlphaFoldDB" id="A0A6J7Q1J3"/>
<gene>
    <name evidence="1" type="ORF">UFOPK4113_00319</name>
</gene>